<sequence length="64" mass="7027">MPAWNRVRLPFLASNSKMPACSGYSAQQTGKPLPQAGKFGLKRRGELDSLLQVGRFGLQRAKLP</sequence>
<evidence type="ECO:0000313" key="2">
    <source>
        <dbReference type="Proteomes" id="UP000250369"/>
    </source>
</evidence>
<dbReference type="Proteomes" id="UP000250369">
    <property type="component" value="Unassembled WGS sequence"/>
</dbReference>
<accession>A0A329M6Q7</accession>
<keyword evidence="2" id="KW-1185">Reference proteome</keyword>
<reference evidence="1 2" key="1">
    <citation type="journal article" date="2009" name="Int. J. Syst. Evol. Microbiol.">
        <title>Paenibacillus contaminans sp. nov., isolated from a contaminated laboratory plate.</title>
        <authorList>
            <person name="Chou J.H."/>
            <person name="Lee J.H."/>
            <person name="Lin M.C."/>
            <person name="Chang P.S."/>
            <person name="Arun A.B."/>
            <person name="Young C.C."/>
            <person name="Chen W.M."/>
        </authorList>
    </citation>
    <scope>NUCLEOTIDE SEQUENCE [LARGE SCALE GENOMIC DNA]</scope>
    <source>
        <strain evidence="1 2">CKOBP-6</strain>
    </source>
</reference>
<gene>
    <name evidence="1" type="ORF">DQG23_30020</name>
</gene>
<evidence type="ECO:0000313" key="1">
    <source>
        <dbReference type="EMBL" id="RAV15614.1"/>
    </source>
</evidence>
<name>A0A329M6Q7_9BACL</name>
<organism evidence="1 2">
    <name type="scientific">Paenibacillus contaminans</name>
    <dbReference type="NCBI Taxonomy" id="450362"/>
    <lineage>
        <taxon>Bacteria</taxon>
        <taxon>Bacillati</taxon>
        <taxon>Bacillota</taxon>
        <taxon>Bacilli</taxon>
        <taxon>Bacillales</taxon>
        <taxon>Paenibacillaceae</taxon>
        <taxon>Paenibacillus</taxon>
    </lineage>
</organism>
<dbReference type="AlphaFoldDB" id="A0A329M6Q7"/>
<comment type="caution">
    <text evidence="1">The sequence shown here is derived from an EMBL/GenBank/DDBJ whole genome shotgun (WGS) entry which is preliminary data.</text>
</comment>
<protein>
    <submittedName>
        <fullName evidence="1">Uncharacterized protein</fullName>
    </submittedName>
</protein>
<proteinExistence type="predicted"/>
<dbReference type="EMBL" id="QMFB01000023">
    <property type="protein sequence ID" value="RAV15614.1"/>
    <property type="molecule type" value="Genomic_DNA"/>
</dbReference>